<reference evidence="3" key="1">
    <citation type="journal article" date="2023" name="Commun. Biol.">
        <title>Genome analysis of Parmales, the sister group of diatoms, reveals the evolutionary specialization of diatoms from phago-mixotrophs to photoautotrophs.</title>
        <authorList>
            <person name="Ban H."/>
            <person name="Sato S."/>
            <person name="Yoshikawa S."/>
            <person name="Yamada K."/>
            <person name="Nakamura Y."/>
            <person name="Ichinomiya M."/>
            <person name="Sato N."/>
            <person name="Blanc-Mathieu R."/>
            <person name="Endo H."/>
            <person name="Kuwata A."/>
            <person name="Ogata H."/>
        </authorList>
    </citation>
    <scope>NUCLEOTIDE SEQUENCE [LARGE SCALE GENOMIC DNA]</scope>
</reference>
<evidence type="ECO:0000313" key="3">
    <source>
        <dbReference type="Proteomes" id="UP001165065"/>
    </source>
</evidence>
<feature type="domain" description="N-acetyltransferase" evidence="1">
    <location>
        <begin position="107"/>
        <end position="203"/>
    </location>
</feature>
<name>A0A9W7LGX7_9STRA</name>
<comment type="caution">
    <text evidence="2">The sequence shown here is derived from an EMBL/GenBank/DDBJ whole genome shotgun (WGS) entry which is preliminary data.</text>
</comment>
<dbReference type="PROSITE" id="PS51186">
    <property type="entry name" value="GNAT"/>
    <property type="match status" value="1"/>
</dbReference>
<dbReference type="CDD" id="cd04301">
    <property type="entry name" value="NAT_SF"/>
    <property type="match status" value="1"/>
</dbReference>
<dbReference type="OrthoDB" id="41532at2759"/>
<dbReference type="Pfam" id="PF00583">
    <property type="entry name" value="Acetyltransf_1"/>
    <property type="match status" value="1"/>
</dbReference>
<dbReference type="PANTHER" id="PTHR43305">
    <property type="entry name" value="FAMILY N-ACETYLTRANSFERASE, PUTATIVE (AFU_ORTHOLOGUE AFUA_2G01380)-RELATED"/>
    <property type="match status" value="1"/>
</dbReference>
<keyword evidence="3" id="KW-1185">Reference proteome</keyword>
<dbReference type="Gene3D" id="3.40.630.30">
    <property type="match status" value="1"/>
</dbReference>
<dbReference type="AlphaFoldDB" id="A0A9W7LGX7"/>
<dbReference type="EMBL" id="BRYA01000458">
    <property type="protein sequence ID" value="GMI49062.1"/>
    <property type="molecule type" value="Genomic_DNA"/>
</dbReference>
<dbReference type="SUPFAM" id="SSF55729">
    <property type="entry name" value="Acyl-CoA N-acyltransferases (Nat)"/>
    <property type="match status" value="1"/>
</dbReference>
<dbReference type="GO" id="GO:0016747">
    <property type="term" value="F:acyltransferase activity, transferring groups other than amino-acyl groups"/>
    <property type="evidence" value="ECO:0007669"/>
    <property type="project" value="InterPro"/>
</dbReference>
<accession>A0A9W7LGX7</accession>
<dbReference type="Proteomes" id="UP001165065">
    <property type="component" value="Unassembled WGS sequence"/>
</dbReference>
<gene>
    <name evidence="2" type="ORF">TrCOL_g9975</name>
</gene>
<evidence type="ECO:0000313" key="2">
    <source>
        <dbReference type="EMBL" id="GMI49062.1"/>
    </source>
</evidence>
<evidence type="ECO:0000259" key="1">
    <source>
        <dbReference type="PROSITE" id="PS51186"/>
    </source>
</evidence>
<sequence length="208" mass="22841">MVIIHCVTFSEDEDPTLSSAAKELFKGYFDELKNEHGCDLTFQSFQDELASLPGRFAFDRRGGLWVASVPAGGDGGGNESDGDDDDYDDDVVVVGPGCMMPGGRQLKDRRLVGVVAVKELTPGVGEVKRMFVGKEGRRKGVGGRLLRVLLDYAKSKHYVEIKLDSLERLRSALSLYEKSGFVRCEKYVECPEKDHVCLTLQLASEATG</sequence>
<dbReference type="PANTHER" id="PTHR43305:SF1">
    <property type="entry name" value="FAMILY N-ACETYLTRANSFERASE, PUTATIVE (AFU_ORTHOLOGUE AFUA_2G01380)-RELATED"/>
    <property type="match status" value="1"/>
</dbReference>
<protein>
    <recommendedName>
        <fullName evidence="1">N-acetyltransferase domain-containing protein</fullName>
    </recommendedName>
</protein>
<proteinExistence type="predicted"/>
<dbReference type="InterPro" id="IPR052777">
    <property type="entry name" value="Acetyltransferase_Enz"/>
</dbReference>
<dbReference type="InterPro" id="IPR000182">
    <property type="entry name" value="GNAT_dom"/>
</dbReference>
<dbReference type="InterPro" id="IPR016181">
    <property type="entry name" value="Acyl_CoA_acyltransferase"/>
</dbReference>
<organism evidence="2 3">
    <name type="scientific">Triparma columacea</name>
    <dbReference type="NCBI Taxonomy" id="722753"/>
    <lineage>
        <taxon>Eukaryota</taxon>
        <taxon>Sar</taxon>
        <taxon>Stramenopiles</taxon>
        <taxon>Ochrophyta</taxon>
        <taxon>Bolidophyceae</taxon>
        <taxon>Parmales</taxon>
        <taxon>Triparmaceae</taxon>
        <taxon>Triparma</taxon>
    </lineage>
</organism>